<reference evidence="1 2" key="2">
    <citation type="submission" date="2007-09" db="EMBL/GenBank/DDBJ databases">
        <title>Draft genome sequence of Clostridium bolteae (ATCC BAA-613).</title>
        <authorList>
            <person name="Sudarsanam P."/>
            <person name="Ley R."/>
            <person name="Guruge J."/>
            <person name="Turnbaugh P.J."/>
            <person name="Mahowald M."/>
            <person name="Liep D."/>
            <person name="Gordon J."/>
        </authorList>
    </citation>
    <scope>NUCLEOTIDE SEQUENCE [LARGE SCALE GENOMIC DNA]</scope>
    <source>
        <strain evidence="2">ATCC BAA-613 / DSM 15670 / CCUG 46953 / JCM 12243 / WAL 16351</strain>
    </source>
</reference>
<gene>
    <name evidence="1" type="ORF">CLOBOL_07267</name>
</gene>
<dbReference type="HOGENOM" id="CLU_3267957_0_0_9"/>
<organism evidence="1 2">
    <name type="scientific">Enterocloster bolteae (strain ATCC BAA-613 / DSM 15670 / CCUG 46953 / JCM 12243 / WAL 16351)</name>
    <name type="common">Clostridium bolteae</name>
    <dbReference type="NCBI Taxonomy" id="411902"/>
    <lineage>
        <taxon>Bacteria</taxon>
        <taxon>Bacillati</taxon>
        <taxon>Bacillota</taxon>
        <taxon>Clostridia</taxon>
        <taxon>Lachnospirales</taxon>
        <taxon>Lachnospiraceae</taxon>
        <taxon>Enterocloster</taxon>
    </lineage>
</organism>
<dbReference type="Proteomes" id="UP000005396">
    <property type="component" value="Unassembled WGS sequence"/>
</dbReference>
<comment type="caution">
    <text evidence="1">The sequence shown here is derived from an EMBL/GenBank/DDBJ whole genome shotgun (WGS) entry which is preliminary data.</text>
</comment>
<dbReference type="AlphaFoldDB" id="A8S5N8"/>
<protein>
    <submittedName>
        <fullName evidence="1">Uncharacterized protein</fullName>
    </submittedName>
</protein>
<evidence type="ECO:0000313" key="1">
    <source>
        <dbReference type="EMBL" id="EDP12513.1"/>
    </source>
</evidence>
<dbReference type="EMBL" id="ABCC02000076">
    <property type="protein sequence ID" value="EDP12513.1"/>
    <property type="molecule type" value="Genomic_DNA"/>
</dbReference>
<name>A8S5N8_ENTBW</name>
<sequence>MNIEIIKAPDIIKLKTDSKSENGGEKWVGFWKKLQIKYQMS</sequence>
<accession>A8S5N8</accession>
<evidence type="ECO:0000313" key="2">
    <source>
        <dbReference type="Proteomes" id="UP000005396"/>
    </source>
</evidence>
<reference evidence="1 2" key="1">
    <citation type="submission" date="2007-08" db="EMBL/GenBank/DDBJ databases">
        <authorList>
            <person name="Fulton L."/>
            <person name="Clifton S."/>
            <person name="Fulton B."/>
            <person name="Xu J."/>
            <person name="Minx P."/>
            <person name="Pepin K.H."/>
            <person name="Johnson M."/>
            <person name="Thiruvilangam P."/>
            <person name="Bhonagiri V."/>
            <person name="Nash W.E."/>
            <person name="Mardis E.R."/>
            <person name="Wilson R.K."/>
        </authorList>
    </citation>
    <scope>NUCLEOTIDE SEQUENCE [LARGE SCALE GENOMIC DNA]</scope>
    <source>
        <strain evidence="2">ATCC BAA-613 / DSM 15670 / CCUG 46953 / JCM 12243 / WAL 16351</strain>
    </source>
</reference>
<dbReference type="PaxDb" id="411902-CLOBOL_07267"/>
<proteinExistence type="predicted"/>